<protein>
    <recommendedName>
        <fullName evidence="4">Secreted protein</fullName>
    </recommendedName>
</protein>
<dbReference type="EMBL" id="BMAV01009802">
    <property type="protein sequence ID" value="GFY54268.1"/>
    <property type="molecule type" value="Genomic_DNA"/>
</dbReference>
<keyword evidence="3" id="KW-1185">Reference proteome</keyword>
<organism evidence="2 3">
    <name type="scientific">Trichonephila inaurata madagascariensis</name>
    <dbReference type="NCBI Taxonomy" id="2747483"/>
    <lineage>
        <taxon>Eukaryota</taxon>
        <taxon>Metazoa</taxon>
        <taxon>Ecdysozoa</taxon>
        <taxon>Arthropoda</taxon>
        <taxon>Chelicerata</taxon>
        <taxon>Arachnida</taxon>
        <taxon>Araneae</taxon>
        <taxon>Araneomorphae</taxon>
        <taxon>Entelegynae</taxon>
        <taxon>Araneoidea</taxon>
        <taxon>Nephilidae</taxon>
        <taxon>Trichonephila</taxon>
        <taxon>Trichonephila inaurata</taxon>
    </lineage>
</organism>
<reference evidence="2" key="1">
    <citation type="submission" date="2020-08" db="EMBL/GenBank/DDBJ databases">
        <title>Multicomponent nature underlies the extraordinary mechanical properties of spider dragline silk.</title>
        <authorList>
            <person name="Kono N."/>
            <person name="Nakamura H."/>
            <person name="Mori M."/>
            <person name="Yoshida Y."/>
            <person name="Ohtoshi R."/>
            <person name="Malay A.D."/>
            <person name="Moran D.A.P."/>
            <person name="Tomita M."/>
            <person name="Numata K."/>
            <person name="Arakawa K."/>
        </authorList>
    </citation>
    <scope>NUCLEOTIDE SEQUENCE</scope>
</reference>
<evidence type="ECO:0000256" key="1">
    <source>
        <dbReference type="SAM" id="SignalP"/>
    </source>
</evidence>
<evidence type="ECO:0008006" key="4">
    <source>
        <dbReference type="Google" id="ProtNLM"/>
    </source>
</evidence>
<dbReference type="AlphaFoldDB" id="A0A8X6XJA3"/>
<feature type="chain" id="PRO_5036475930" description="Secreted protein" evidence="1">
    <location>
        <begin position="29"/>
        <end position="100"/>
    </location>
</feature>
<evidence type="ECO:0000313" key="2">
    <source>
        <dbReference type="EMBL" id="GFY54268.1"/>
    </source>
</evidence>
<dbReference type="Proteomes" id="UP000886998">
    <property type="component" value="Unassembled WGS sequence"/>
</dbReference>
<gene>
    <name evidence="2" type="ORF">TNIN_342861</name>
</gene>
<feature type="signal peptide" evidence="1">
    <location>
        <begin position="1"/>
        <end position="28"/>
    </location>
</feature>
<sequence>MRNLWSHSVPHILSFCTALAVTSLPVKCEIPKLRESGPLENLGFRIFAPHILSFPSTALSHCPPFKNVNFPQKMLNRGPKNLWFAFLYSYSEFLYGSCSH</sequence>
<name>A0A8X6XJA3_9ARAC</name>
<proteinExistence type="predicted"/>
<keyword evidence="1" id="KW-0732">Signal</keyword>
<accession>A0A8X6XJA3</accession>
<evidence type="ECO:0000313" key="3">
    <source>
        <dbReference type="Proteomes" id="UP000886998"/>
    </source>
</evidence>
<comment type="caution">
    <text evidence="2">The sequence shown here is derived from an EMBL/GenBank/DDBJ whole genome shotgun (WGS) entry which is preliminary data.</text>
</comment>